<dbReference type="EMBL" id="OX459124">
    <property type="protein sequence ID" value="CAI9113808.1"/>
    <property type="molecule type" value="Genomic_DNA"/>
</dbReference>
<feature type="compositionally biased region" description="Basic and acidic residues" evidence="5">
    <location>
        <begin position="138"/>
        <end position="149"/>
    </location>
</feature>
<gene>
    <name evidence="6" type="ORF">OLC1_LOCUS20741</name>
</gene>
<protein>
    <submittedName>
        <fullName evidence="6">OLC1v1014488C1</fullName>
    </submittedName>
</protein>
<reference evidence="6" key="1">
    <citation type="submission" date="2023-03" db="EMBL/GenBank/DDBJ databases">
        <authorList>
            <person name="Julca I."/>
        </authorList>
    </citation>
    <scope>NUCLEOTIDE SEQUENCE</scope>
</reference>
<keyword evidence="3" id="KW-0804">Transcription</keyword>
<evidence type="ECO:0000256" key="5">
    <source>
        <dbReference type="SAM" id="MobiDB-lite"/>
    </source>
</evidence>
<evidence type="ECO:0000313" key="7">
    <source>
        <dbReference type="Proteomes" id="UP001161247"/>
    </source>
</evidence>
<feature type="compositionally biased region" description="Polar residues" evidence="5">
    <location>
        <begin position="105"/>
        <end position="123"/>
    </location>
</feature>
<dbReference type="Pfam" id="PF12767">
    <property type="entry name" value="SAGA-Tad1"/>
    <property type="match status" value="1"/>
</dbReference>
<dbReference type="Proteomes" id="UP001161247">
    <property type="component" value="Chromosome 7"/>
</dbReference>
<keyword evidence="2" id="KW-0805">Transcription regulation</keyword>
<comment type="subcellular location">
    <subcellularLocation>
        <location evidence="1">Nucleus</location>
    </subcellularLocation>
</comment>
<evidence type="ECO:0000256" key="3">
    <source>
        <dbReference type="ARBA" id="ARBA00023163"/>
    </source>
</evidence>
<keyword evidence="4" id="KW-0539">Nucleus</keyword>
<dbReference type="GO" id="GO:0006357">
    <property type="term" value="P:regulation of transcription by RNA polymerase II"/>
    <property type="evidence" value="ECO:0007669"/>
    <property type="project" value="TreeGrafter"/>
</dbReference>
<sequence length="416" mass="45583">MQPPKQHSRINLAELKAQIVRKLGLEGSERYFYHLNKFLNLKISKVEFNKLCVRILGRDNIPLHNQFLHSILKNVFTATSPPPIHENDTLKSLTSVGSKEALNDGYQQNGSHSTAVQSQQGLSNGDILPLSPRKARTTSRERRAGDHRSALGANGKTKFSSQQQAAKDSSDVNVILENGLSHPPEAQGLLPQHQGLMQPVENVQEASVHHPLKSAAINDGPVSVHSKDRIELSIRDGKDVHPRSRLQAPFGVPFCPVSVGGARRGLPVASSSKCVSAFNSGVLLDSVTLKERMEQIAAAHGLEGVSMDCANLLNNGLDVYLKGLISSCIGLVAARSGHEPMRNKKALPVKLVNGVRPGHLYQMQNNGRPLDVTPEHRPHCPISLQDFRVAMELNPQQLGEDWPLLLERICTQAFEE</sequence>
<dbReference type="PANTHER" id="PTHR21277:SF5">
    <property type="entry name" value="TRANSCRIPTIONAL ADAPTER 1"/>
    <property type="match status" value="1"/>
</dbReference>
<proteinExistence type="predicted"/>
<dbReference type="PANTHER" id="PTHR21277">
    <property type="entry name" value="TRANSCRIPTIONAL ADAPTER 1"/>
    <property type="match status" value="1"/>
</dbReference>
<dbReference type="GO" id="GO:0003713">
    <property type="term" value="F:transcription coactivator activity"/>
    <property type="evidence" value="ECO:0007669"/>
    <property type="project" value="TreeGrafter"/>
</dbReference>
<dbReference type="GO" id="GO:0000124">
    <property type="term" value="C:SAGA complex"/>
    <property type="evidence" value="ECO:0007669"/>
    <property type="project" value="UniProtKB-ARBA"/>
</dbReference>
<dbReference type="CDD" id="cd22933">
    <property type="entry name" value="HFD_HFI1"/>
    <property type="match status" value="1"/>
</dbReference>
<feature type="region of interest" description="Disordered" evidence="5">
    <location>
        <begin position="101"/>
        <end position="169"/>
    </location>
</feature>
<keyword evidence="7" id="KW-1185">Reference proteome</keyword>
<organism evidence="6 7">
    <name type="scientific">Oldenlandia corymbosa var. corymbosa</name>
    <dbReference type="NCBI Taxonomy" id="529605"/>
    <lineage>
        <taxon>Eukaryota</taxon>
        <taxon>Viridiplantae</taxon>
        <taxon>Streptophyta</taxon>
        <taxon>Embryophyta</taxon>
        <taxon>Tracheophyta</taxon>
        <taxon>Spermatophyta</taxon>
        <taxon>Magnoliopsida</taxon>
        <taxon>eudicotyledons</taxon>
        <taxon>Gunneridae</taxon>
        <taxon>Pentapetalae</taxon>
        <taxon>asterids</taxon>
        <taxon>lamiids</taxon>
        <taxon>Gentianales</taxon>
        <taxon>Rubiaceae</taxon>
        <taxon>Rubioideae</taxon>
        <taxon>Spermacoceae</taxon>
        <taxon>Hedyotis-Oldenlandia complex</taxon>
        <taxon>Oldenlandia</taxon>
    </lineage>
</organism>
<evidence type="ECO:0000256" key="1">
    <source>
        <dbReference type="ARBA" id="ARBA00004123"/>
    </source>
</evidence>
<evidence type="ECO:0000256" key="4">
    <source>
        <dbReference type="ARBA" id="ARBA00023242"/>
    </source>
</evidence>
<evidence type="ECO:0000313" key="6">
    <source>
        <dbReference type="EMBL" id="CAI9113808.1"/>
    </source>
</evidence>
<accession>A0AAV1E4F1</accession>
<dbReference type="GO" id="GO:0005634">
    <property type="term" value="C:nucleus"/>
    <property type="evidence" value="ECO:0007669"/>
    <property type="project" value="UniProtKB-SubCell"/>
</dbReference>
<dbReference type="AlphaFoldDB" id="A0AAV1E4F1"/>
<dbReference type="InterPro" id="IPR024738">
    <property type="entry name" value="Hfi1/Tada1"/>
</dbReference>
<evidence type="ECO:0000256" key="2">
    <source>
        <dbReference type="ARBA" id="ARBA00023015"/>
    </source>
</evidence>
<name>A0AAV1E4F1_OLDCO</name>